<organism evidence="2 3">
    <name type="scientific">Eschrichtius robustus</name>
    <name type="common">California gray whale</name>
    <name type="synonym">Eschrichtius gibbosus</name>
    <dbReference type="NCBI Taxonomy" id="9764"/>
    <lineage>
        <taxon>Eukaryota</taxon>
        <taxon>Metazoa</taxon>
        <taxon>Chordata</taxon>
        <taxon>Craniata</taxon>
        <taxon>Vertebrata</taxon>
        <taxon>Euteleostomi</taxon>
        <taxon>Mammalia</taxon>
        <taxon>Eutheria</taxon>
        <taxon>Laurasiatheria</taxon>
        <taxon>Artiodactyla</taxon>
        <taxon>Whippomorpha</taxon>
        <taxon>Cetacea</taxon>
        <taxon>Mysticeti</taxon>
        <taxon>Eschrichtiidae</taxon>
        <taxon>Eschrichtius</taxon>
    </lineage>
</organism>
<protein>
    <submittedName>
        <fullName evidence="2">Uncharacterized protein</fullName>
    </submittedName>
</protein>
<evidence type="ECO:0000313" key="2">
    <source>
        <dbReference type="EMBL" id="KAJ8789154.1"/>
    </source>
</evidence>
<evidence type="ECO:0000256" key="1">
    <source>
        <dbReference type="SAM" id="MobiDB-lite"/>
    </source>
</evidence>
<accession>A0AB34HEY4</accession>
<dbReference type="AlphaFoldDB" id="A0AB34HEY4"/>
<proteinExistence type="predicted"/>
<name>A0AB34HEY4_ESCRO</name>
<dbReference type="EMBL" id="JAIQCJ010001501">
    <property type="protein sequence ID" value="KAJ8789154.1"/>
    <property type="molecule type" value="Genomic_DNA"/>
</dbReference>
<sequence length="114" mass="12567">MGVSERGRRGYFRGRWPKYPTPKGDDSPEACKAGQLQRSGYQGPKTLALPRPAQSGLYELRLKAHAPAPRRQYAQAQYAVLAFGTNLTHPGAEREVALHCVYTIVPLPFSDAIS</sequence>
<feature type="region of interest" description="Disordered" evidence="1">
    <location>
        <begin position="1"/>
        <end position="31"/>
    </location>
</feature>
<gene>
    <name evidence="2" type="ORF">J1605_004948</name>
</gene>
<keyword evidence="3" id="KW-1185">Reference proteome</keyword>
<reference evidence="2 3" key="1">
    <citation type="submission" date="2022-11" db="EMBL/GenBank/DDBJ databases">
        <title>Whole genome sequence of Eschrichtius robustus ER-17-0199.</title>
        <authorList>
            <person name="Bruniche-Olsen A."/>
            <person name="Black A.N."/>
            <person name="Fields C.J."/>
            <person name="Walden K."/>
            <person name="Dewoody J.A."/>
        </authorList>
    </citation>
    <scope>NUCLEOTIDE SEQUENCE [LARGE SCALE GENOMIC DNA]</scope>
    <source>
        <strain evidence="2">ER-17-0199</strain>
        <tissue evidence="2">Blubber</tissue>
    </source>
</reference>
<evidence type="ECO:0000313" key="3">
    <source>
        <dbReference type="Proteomes" id="UP001159641"/>
    </source>
</evidence>
<comment type="caution">
    <text evidence="2">The sequence shown here is derived from an EMBL/GenBank/DDBJ whole genome shotgun (WGS) entry which is preliminary data.</text>
</comment>
<dbReference type="Proteomes" id="UP001159641">
    <property type="component" value="Unassembled WGS sequence"/>
</dbReference>